<dbReference type="EMBL" id="JAAGNZ010000001">
    <property type="protein sequence ID" value="NEU66561.1"/>
    <property type="molecule type" value="Genomic_DNA"/>
</dbReference>
<accession>A0A6M0IGT5</accession>
<protein>
    <submittedName>
        <fullName evidence="1">Uncharacterized protein</fullName>
    </submittedName>
</protein>
<reference evidence="1 2" key="1">
    <citation type="submission" date="2020-02" db="EMBL/GenBank/DDBJ databases">
        <title>Draft genome sequence of two Spirosoma agri KCTC 52727 and Spirosoma terrae KCTC 52035.</title>
        <authorList>
            <person name="Rojas J."/>
            <person name="Ambika Manirajan B."/>
            <person name="Ratering S."/>
            <person name="Suarez C."/>
            <person name="Schnell S."/>
        </authorList>
    </citation>
    <scope>NUCLEOTIDE SEQUENCE [LARGE SCALE GENOMIC DNA]</scope>
    <source>
        <strain evidence="1 2">KCTC 52727</strain>
    </source>
</reference>
<keyword evidence="2" id="KW-1185">Reference proteome</keyword>
<evidence type="ECO:0000313" key="1">
    <source>
        <dbReference type="EMBL" id="NEU66561.1"/>
    </source>
</evidence>
<organism evidence="1 2">
    <name type="scientific">Spirosoma agri</name>
    <dbReference type="NCBI Taxonomy" id="1987381"/>
    <lineage>
        <taxon>Bacteria</taxon>
        <taxon>Pseudomonadati</taxon>
        <taxon>Bacteroidota</taxon>
        <taxon>Cytophagia</taxon>
        <taxon>Cytophagales</taxon>
        <taxon>Cytophagaceae</taxon>
        <taxon>Spirosoma</taxon>
    </lineage>
</organism>
<dbReference type="Proteomes" id="UP000477386">
    <property type="component" value="Unassembled WGS sequence"/>
</dbReference>
<comment type="caution">
    <text evidence="1">The sequence shown here is derived from an EMBL/GenBank/DDBJ whole genome shotgun (WGS) entry which is preliminary data.</text>
</comment>
<gene>
    <name evidence="1" type="ORF">GK091_06695</name>
</gene>
<dbReference type="RefSeq" id="WP_164035819.1">
    <property type="nucleotide sequence ID" value="NZ_JAAGNZ010000001.1"/>
</dbReference>
<dbReference type="AlphaFoldDB" id="A0A6M0IGT5"/>
<proteinExistence type="predicted"/>
<name>A0A6M0IGT5_9BACT</name>
<evidence type="ECO:0000313" key="2">
    <source>
        <dbReference type="Proteomes" id="UP000477386"/>
    </source>
</evidence>
<sequence length="517" mass="58278">MRNLYLVIYFIGILWLTTSEGIFAQSRTLPSLARARQSVYTPRNPPVSAFSGLETIQNDQIKVGVDSRYGGAITYLAPVNGTNMVNNFDLGRQIQIGLYSGPNPYSENGKQPDPNWVGLGWDPIQAGDVFGNPSNVLDFRKEANLLYVKTHPRQFPLDDVLGESYIEHWVRLDKNVVKVHAKVTLFRADKTQYEGRQQEMPCVYLNANYHNIQAYIGSNPFTNEKLTQIRPPIEFGDIFPTEPWMASTDDNGFGVGLYSENSYDWKKGYFGRDLAGDEFMVDASYIANTPFVVLDHNSTYEWDYELVVGQIADIRTYMYAKPRASSGPNYRFDTSRKGWHYFNAVDTGLPIQGALSVQLTNSQRDLIQSPGVFWKGRSNPNVYVRAAFQTQHNNFRFSWKNADDHTIARDERGYFDFPIINDGQFHTYKLDLSNKASWLESHIGQIEFRPPPNGPAVNGWVKIEWIATNESGPTADGVSKPGTSLVDTPQTPATPCPTYCIPVTVQKTQSASGIVRK</sequence>